<dbReference type="Proteomes" id="UP000190959">
    <property type="component" value="Unassembled WGS sequence"/>
</dbReference>
<reference evidence="2 3" key="1">
    <citation type="submission" date="2017-02" db="EMBL/GenBank/DDBJ databases">
        <title>Genome sequence of Clostridium beijerinckii Br21.</title>
        <authorList>
            <person name="Fonseca B.C."/>
            <person name="Guazzaroni M.E."/>
            <person name="Riano-Pachon D.M."/>
            <person name="Reginatto V."/>
        </authorList>
    </citation>
    <scope>NUCLEOTIDE SEQUENCE [LARGE SCALE GENOMIC DNA]</scope>
    <source>
        <strain evidence="2 3">Br21</strain>
    </source>
</reference>
<organism evidence="2 3">
    <name type="scientific">Clostridium beijerinckii</name>
    <name type="common">Clostridium MP</name>
    <dbReference type="NCBI Taxonomy" id="1520"/>
    <lineage>
        <taxon>Bacteria</taxon>
        <taxon>Bacillati</taxon>
        <taxon>Bacillota</taxon>
        <taxon>Clostridia</taxon>
        <taxon>Eubacteriales</taxon>
        <taxon>Clostridiaceae</taxon>
        <taxon>Clostridium</taxon>
    </lineage>
</organism>
<evidence type="ECO:0000313" key="3">
    <source>
        <dbReference type="Proteomes" id="UP000190959"/>
    </source>
</evidence>
<accession>A0A1S9NAR6</accession>
<gene>
    <name evidence="2" type="ORF">CBEIBR21_08375</name>
</gene>
<evidence type="ECO:0000313" key="2">
    <source>
        <dbReference type="EMBL" id="OOP74491.1"/>
    </source>
</evidence>
<evidence type="ECO:0000256" key="1">
    <source>
        <dbReference type="SAM" id="Phobius"/>
    </source>
</evidence>
<dbReference type="AlphaFoldDB" id="A0A1S9NAR6"/>
<sequence>MKKKGSILIETLASAMILTLTVTFIISTSIENSNTLKERILQEEVDRAISNLENELKYNISNEEIHEMLENKIGFKYNGDFSRELIYKNLEELEDGEDIRLNKISEDGIDLNLEIVANIKIGKNEVNVEKKFTKSWWMDEV</sequence>
<keyword evidence="1" id="KW-1133">Transmembrane helix</keyword>
<dbReference type="EMBL" id="MWMH01000002">
    <property type="protein sequence ID" value="OOP74491.1"/>
    <property type="molecule type" value="Genomic_DNA"/>
</dbReference>
<protein>
    <submittedName>
        <fullName evidence="2">Uncharacterized protein</fullName>
    </submittedName>
</protein>
<dbReference type="RefSeq" id="WP_078115214.1">
    <property type="nucleotide sequence ID" value="NZ_CP144906.1"/>
</dbReference>
<comment type="caution">
    <text evidence="2">The sequence shown here is derived from an EMBL/GenBank/DDBJ whole genome shotgun (WGS) entry which is preliminary data.</text>
</comment>
<proteinExistence type="predicted"/>
<name>A0A1S9NAR6_CLOBE</name>
<keyword evidence="1" id="KW-0472">Membrane</keyword>
<keyword evidence="1" id="KW-0812">Transmembrane</keyword>
<feature type="transmembrane region" description="Helical" evidence="1">
    <location>
        <begin position="7"/>
        <end position="26"/>
    </location>
</feature>